<feature type="compositionally biased region" description="Basic and acidic residues" evidence="1">
    <location>
        <begin position="186"/>
        <end position="195"/>
    </location>
</feature>
<dbReference type="InterPro" id="IPR038718">
    <property type="entry name" value="SNF2-like_sf"/>
</dbReference>
<proteinExistence type="predicted"/>
<accession>A0A084QTC7</accession>
<dbReference type="Gene3D" id="3.40.50.10810">
    <property type="entry name" value="Tandem AAA-ATPase domain"/>
    <property type="match status" value="1"/>
</dbReference>
<evidence type="ECO:0000256" key="1">
    <source>
        <dbReference type="SAM" id="MobiDB-lite"/>
    </source>
</evidence>
<name>A0A084QTC7_STAC4</name>
<evidence type="ECO:0008006" key="4">
    <source>
        <dbReference type="Google" id="ProtNLM"/>
    </source>
</evidence>
<sequence length="710" mass="80936">MSIADSLAYYVPDILRIAHPVMGDCFKWSGPKIDTSMARTNQQLVPFLDLLVARTRGYIKQLVDASKTSNRNTDSADLENLMRYDIALSLTLWENTPVIDPRAIAAYLCAEKRNGDDPTLSLFPDKRLVESCRTILERNEKGRDVILANEIDLDFDSQEEYVFLESDDSKPKGKSSRSGGGQGPSDSKRQRESSDAAKTPFRRQAAPSSLSSRKTAKPSRGQRLSSDHETSLATQSSTTTTDTPTPSSIMRDRKLATCVLLDHTSKEQPYKTMPREAANAIMRQHYFRPSRDHWDAVEFQYLVVDDAHQARRLNGARNHMLRLLHRKSLIWVTGRPITSGYRDLMSPLHLMWRKYDIQMPHNKNPEFLPALSHKDYDPTKEADKIMIGDNMRSVRGIFHENFKRDHPDRRADLETMEAIWQRDQFSIWQINLPILTAALQDPVEGAAVRSHHRHIRRTAWQGDGAENAYIWPHREHNHAGIPTSHVIKSQTPRLNTRNWQHGMLVAHNYISKRLLEAPLTAYISKRHPEVKGIVDADVDGGFTYMLAWTGPAHVWSFGGPMPWLRWICGGSPAIFRTVDLRLKYAKMKSVYSNWNGSSSKTQVLIANVTSLDSEINLHICCSKMIVASLNPNVQTTIQAIGRLNRRKWRHPVTAHILKIRDSFNDAQQLLCFSKWAKFPPHAGFANGALHEIYAYELTKACFKLPFDRYA</sequence>
<dbReference type="Proteomes" id="UP000028524">
    <property type="component" value="Unassembled WGS sequence"/>
</dbReference>
<dbReference type="InParanoid" id="A0A084QTC7"/>
<keyword evidence="3" id="KW-1185">Reference proteome</keyword>
<dbReference type="STRING" id="1283841.A0A084QTC7"/>
<dbReference type="InterPro" id="IPR027417">
    <property type="entry name" value="P-loop_NTPase"/>
</dbReference>
<evidence type="ECO:0000313" key="2">
    <source>
        <dbReference type="EMBL" id="KFA67212.1"/>
    </source>
</evidence>
<organism evidence="2 3">
    <name type="scientific">Stachybotrys chlorohalonatus (strain IBT 40285)</name>
    <dbReference type="NCBI Taxonomy" id="1283841"/>
    <lineage>
        <taxon>Eukaryota</taxon>
        <taxon>Fungi</taxon>
        <taxon>Dikarya</taxon>
        <taxon>Ascomycota</taxon>
        <taxon>Pezizomycotina</taxon>
        <taxon>Sordariomycetes</taxon>
        <taxon>Hypocreomycetidae</taxon>
        <taxon>Hypocreales</taxon>
        <taxon>Stachybotryaceae</taxon>
        <taxon>Stachybotrys</taxon>
    </lineage>
</organism>
<gene>
    <name evidence="2" type="ORF">S40285_06307</name>
</gene>
<protein>
    <recommendedName>
        <fullName evidence="4">Helicase C-terminal domain-containing protein</fullName>
    </recommendedName>
</protein>
<feature type="compositionally biased region" description="Low complexity" evidence="1">
    <location>
        <begin position="231"/>
        <end position="248"/>
    </location>
</feature>
<reference evidence="2 3" key="1">
    <citation type="journal article" date="2014" name="BMC Genomics">
        <title>Comparative genome sequencing reveals chemotype-specific gene clusters in the toxigenic black mold Stachybotrys.</title>
        <authorList>
            <person name="Semeiks J."/>
            <person name="Borek D."/>
            <person name="Otwinowski Z."/>
            <person name="Grishin N.V."/>
        </authorList>
    </citation>
    <scope>NUCLEOTIDE SEQUENCE [LARGE SCALE GENOMIC DNA]</scope>
    <source>
        <strain evidence="2 3">IBT 40285</strain>
    </source>
</reference>
<dbReference type="OrthoDB" id="4986691at2759"/>
<feature type="region of interest" description="Disordered" evidence="1">
    <location>
        <begin position="164"/>
        <end position="253"/>
    </location>
</feature>
<dbReference type="AlphaFoldDB" id="A0A084QTC7"/>
<dbReference type="HOGENOM" id="CLU_388910_0_0_1"/>
<evidence type="ECO:0000313" key="3">
    <source>
        <dbReference type="Proteomes" id="UP000028524"/>
    </source>
</evidence>
<dbReference type="EMBL" id="KL660233">
    <property type="protein sequence ID" value="KFA67212.1"/>
    <property type="molecule type" value="Genomic_DNA"/>
</dbReference>
<dbReference type="Gene3D" id="3.40.50.300">
    <property type="entry name" value="P-loop containing nucleotide triphosphate hydrolases"/>
    <property type="match status" value="1"/>
</dbReference>